<evidence type="ECO:0000256" key="1">
    <source>
        <dbReference type="SAM" id="Phobius"/>
    </source>
</evidence>
<keyword evidence="1" id="KW-0812">Transmembrane</keyword>
<keyword evidence="2" id="KW-0762">Sugar transport</keyword>
<evidence type="ECO:0000313" key="3">
    <source>
        <dbReference type="Proteomes" id="UP000320160"/>
    </source>
</evidence>
<feature type="transmembrane region" description="Helical" evidence="1">
    <location>
        <begin position="84"/>
        <end position="103"/>
    </location>
</feature>
<evidence type="ECO:0000313" key="2">
    <source>
        <dbReference type="EMBL" id="TSB01343.1"/>
    </source>
</evidence>
<keyword evidence="3" id="KW-1185">Reference proteome</keyword>
<proteinExistence type="predicted"/>
<dbReference type="Proteomes" id="UP000320160">
    <property type="component" value="Unassembled WGS sequence"/>
</dbReference>
<feature type="transmembrane region" description="Helical" evidence="1">
    <location>
        <begin position="115"/>
        <end position="135"/>
    </location>
</feature>
<organism evidence="2 3">
    <name type="scientific">Sphingorhabdus contaminans</name>
    <dbReference type="NCBI Taxonomy" id="1343899"/>
    <lineage>
        <taxon>Bacteria</taxon>
        <taxon>Pseudomonadati</taxon>
        <taxon>Pseudomonadota</taxon>
        <taxon>Alphaproteobacteria</taxon>
        <taxon>Sphingomonadales</taxon>
        <taxon>Sphingomonadaceae</taxon>
        <taxon>Sphingorhabdus</taxon>
    </lineage>
</organism>
<gene>
    <name evidence="2" type="ORF">FOM92_09005</name>
</gene>
<name>A0A553W9I3_9SPHN</name>
<sequence>MNVQTNTTTAPKWLLWAGILFLLWNLIGVAAFASQWSMSADDIGKLPPEQRDLWLAMPGWAWVAYAAGVLLGTLGAIGIVLRKWWAPLAFAFSLIAIIVQFSHPFFYLQQNNGDMAMLGFPIFIIVMAIIQWQLARAWQRKGWLA</sequence>
<dbReference type="EMBL" id="VKKU01000002">
    <property type="protein sequence ID" value="TSB01343.1"/>
    <property type="molecule type" value="Genomic_DNA"/>
</dbReference>
<accession>A0A553W9I3</accession>
<protein>
    <submittedName>
        <fullName evidence="2">Sugar transporter</fullName>
    </submittedName>
</protein>
<feature type="transmembrane region" description="Helical" evidence="1">
    <location>
        <begin position="53"/>
        <end position="77"/>
    </location>
</feature>
<reference evidence="2 3" key="1">
    <citation type="submission" date="2019-07" db="EMBL/GenBank/DDBJ databases">
        <authorList>
            <person name="Park M."/>
        </authorList>
    </citation>
    <scope>NUCLEOTIDE SEQUENCE [LARGE SCALE GENOMIC DNA]</scope>
    <source>
        <strain evidence="2 3">KCTC32445</strain>
    </source>
</reference>
<dbReference type="RefSeq" id="WP_143776545.1">
    <property type="nucleotide sequence ID" value="NZ_VKKU01000002.1"/>
</dbReference>
<keyword evidence="2" id="KW-0813">Transport</keyword>
<keyword evidence="1" id="KW-1133">Transmembrane helix</keyword>
<dbReference type="AlphaFoldDB" id="A0A553W9I3"/>
<feature type="transmembrane region" description="Helical" evidence="1">
    <location>
        <begin position="12"/>
        <end position="33"/>
    </location>
</feature>
<dbReference type="OrthoDB" id="7507670at2"/>
<keyword evidence="1" id="KW-0472">Membrane</keyword>
<comment type="caution">
    <text evidence="2">The sequence shown here is derived from an EMBL/GenBank/DDBJ whole genome shotgun (WGS) entry which is preliminary data.</text>
</comment>